<sequence>LTTPLGNITGPPASIAFNANSANNERLLPNSALSRSTKSQNISAPALAGNVSSSSANSTNFRASVYLAATAREAHAAKSQSTDNNNGFTPLSATTPTMAQPSVPAGTSSNGEAAVYKVGLLNFNI</sequence>
<feature type="region of interest" description="Disordered" evidence="1">
    <location>
        <begin position="73"/>
        <end position="109"/>
    </location>
</feature>
<dbReference type="WBParaSite" id="ASIM_0000795701-mRNA-1">
    <property type="protein sequence ID" value="ASIM_0000795701-mRNA-1"/>
    <property type="gene ID" value="ASIM_0000795701"/>
</dbReference>
<evidence type="ECO:0000313" key="2">
    <source>
        <dbReference type="WBParaSite" id="ASIM_0000795701-mRNA-1"/>
    </source>
</evidence>
<feature type="compositionally biased region" description="Polar residues" evidence="1">
    <location>
        <begin position="78"/>
        <end position="109"/>
    </location>
</feature>
<proteinExistence type="predicted"/>
<organism evidence="2">
    <name type="scientific">Anisakis simplex</name>
    <name type="common">Herring worm</name>
    <dbReference type="NCBI Taxonomy" id="6269"/>
    <lineage>
        <taxon>Eukaryota</taxon>
        <taxon>Metazoa</taxon>
        <taxon>Ecdysozoa</taxon>
        <taxon>Nematoda</taxon>
        <taxon>Chromadorea</taxon>
        <taxon>Rhabditida</taxon>
        <taxon>Spirurina</taxon>
        <taxon>Ascaridomorpha</taxon>
        <taxon>Ascaridoidea</taxon>
        <taxon>Anisakidae</taxon>
        <taxon>Anisakis</taxon>
        <taxon>Anisakis simplex complex</taxon>
    </lineage>
</organism>
<name>A0A0M3JJY5_ANISI</name>
<evidence type="ECO:0000256" key="1">
    <source>
        <dbReference type="SAM" id="MobiDB-lite"/>
    </source>
</evidence>
<feature type="region of interest" description="Disordered" evidence="1">
    <location>
        <begin position="28"/>
        <end position="57"/>
    </location>
</feature>
<protein>
    <submittedName>
        <fullName evidence="2">Hyp20</fullName>
    </submittedName>
</protein>
<dbReference type="AlphaFoldDB" id="A0A0M3JJY5"/>
<feature type="compositionally biased region" description="Polar residues" evidence="1">
    <location>
        <begin position="31"/>
        <end position="43"/>
    </location>
</feature>
<accession>A0A0M3JJY5</accession>
<reference evidence="2" key="1">
    <citation type="submission" date="2017-02" db="UniProtKB">
        <authorList>
            <consortium name="WormBaseParasite"/>
        </authorList>
    </citation>
    <scope>IDENTIFICATION</scope>
</reference>